<dbReference type="Proteomes" id="UP000036202">
    <property type="component" value="Chromosome"/>
</dbReference>
<dbReference type="Gene3D" id="1.10.10.10">
    <property type="entry name" value="Winged helix-like DNA-binding domain superfamily/Winged helix DNA-binding domain"/>
    <property type="match status" value="1"/>
</dbReference>
<keyword evidence="2" id="KW-1185">Reference proteome</keyword>
<evidence type="ECO:0000313" key="2">
    <source>
        <dbReference type="Proteomes" id="UP000036202"/>
    </source>
</evidence>
<name>A0A0H4KCV5_9BACI</name>
<dbReference type="KEGG" id="beo:BEH_07410"/>
<dbReference type="OrthoDB" id="9979899at2"/>
<dbReference type="PATRIC" id="fig|135735.6.peg.1499"/>
<organism evidence="1 2">
    <name type="scientific">Priestia filamentosa</name>
    <dbReference type="NCBI Taxonomy" id="1402861"/>
    <lineage>
        <taxon>Bacteria</taxon>
        <taxon>Bacillati</taxon>
        <taxon>Bacillota</taxon>
        <taxon>Bacilli</taxon>
        <taxon>Bacillales</taxon>
        <taxon>Bacillaceae</taxon>
        <taxon>Priestia</taxon>
    </lineage>
</organism>
<dbReference type="SUPFAM" id="SSF46785">
    <property type="entry name" value="Winged helix' DNA-binding domain"/>
    <property type="match status" value="1"/>
</dbReference>
<gene>
    <name evidence="1" type="ORF">BEH_07410</name>
</gene>
<protein>
    <submittedName>
        <fullName evidence="1">Uncharacterized protein</fullName>
    </submittedName>
</protein>
<evidence type="ECO:0000313" key="1">
    <source>
        <dbReference type="EMBL" id="AKO91942.1"/>
    </source>
</evidence>
<dbReference type="InterPro" id="IPR036388">
    <property type="entry name" value="WH-like_DNA-bd_sf"/>
</dbReference>
<dbReference type="RefSeq" id="WP_046216903.1">
    <property type="nucleotide sequence ID" value="NZ_CP011974.1"/>
</dbReference>
<sequence length="177" mass="20946">MGQSRQEFLQELQEVGQIIVNNAIKDHMEAHDYKETGYDISIKINDHNQVPWKRNALFSKVFVKELENKMKKRELTLEQVGLLTCLSARLDIKDNESVLRNSDGSYMSQQDISEYVGWSRNKTHETIKLLVQSKMLFTKPQEENKRKKKYYLNPKVFYSGTFINTYFKDEIEKEINK</sequence>
<dbReference type="InterPro" id="IPR036390">
    <property type="entry name" value="WH_DNA-bd_sf"/>
</dbReference>
<proteinExistence type="predicted"/>
<reference evidence="1 2" key="1">
    <citation type="journal article" date="2015" name="PLoS ONE">
        <title>Genome Sequence of Bacillus endophyticus and Analysis of Its Companion Mechanism in the Ketogulonigenium vulgare-Bacillus Strain Consortium.</title>
        <authorList>
            <person name="Jia N."/>
            <person name="Du J."/>
            <person name="Ding M.Z."/>
            <person name="Gao F."/>
            <person name="Yuan Y.J."/>
        </authorList>
    </citation>
    <scope>NUCLEOTIDE SEQUENCE [LARGE SCALE GENOMIC DNA]</scope>
    <source>
        <strain evidence="1 2">Hbe603</strain>
    </source>
</reference>
<dbReference type="AlphaFoldDB" id="A0A0H4KCV5"/>
<accession>A0A0H4KCV5</accession>
<dbReference type="EMBL" id="CP011974">
    <property type="protein sequence ID" value="AKO91942.1"/>
    <property type="molecule type" value="Genomic_DNA"/>
</dbReference>
<reference evidence="2" key="2">
    <citation type="submission" date="2015-06" db="EMBL/GenBank/DDBJ databases">
        <title>Genome Sequence of Bacillus endophyticus and Analysis of its Companion Mechanism in the Ketogulonigenium vulgare-Bacillus strain Consortium.</title>
        <authorList>
            <person name="Jia N."/>
            <person name="Du J."/>
            <person name="Ding M.-Z."/>
            <person name="Gao F."/>
            <person name="Yuan Y.-J."/>
        </authorList>
    </citation>
    <scope>NUCLEOTIDE SEQUENCE [LARGE SCALE GENOMIC DNA]</scope>
    <source>
        <strain evidence="2">Hbe603</strain>
    </source>
</reference>